<dbReference type="Gene3D" id="3.80.10.10">
    <property type="entry name" value="Ribonuclease Inhibitor"/>
    <property type="match status" value="1"/>
</dbReference>
<feature type="region of interest" description="Disordered" evidence="26">
    <location>
        <begin position="1080"/>
        <end position="1128"/>
    </location>
</feature>
<keyword evidence="16" id="KW-0675">Receptor</keyword>
<keyword evidence="20" id="KW-0393">Immunoglobulin domain</keyword>
<evidence type="ECO:0000256" key="9">
    <source>
        <dbReference type="ARBA" id="ARBA00022692"/>
    </source>
</evidence>
<feature type="domain" description="G-protein coupled receptors family 2 profile 1" evidence="30">
    <location>
        <begin position="328"/>
        <end position="422"/>
    </location>
</feature>
<feature type="domain" description="Ig-like" evidence="32">
    <location>
        <begin position="261"/>
        <end position="345"/>
    </location>
</feature>
<keyword evidence="17" id="KW-0325">Glycoprotein</keyword>
<dbReference type="InterPro" id="IPR017981">
    <property type="entry name" value="GPCR_2-like_7TM"/>
</dbReference>
<dbReference type="InterPro" id="IPR001879">
    <property type="entry name" value="GPCR_2_extracellular_dom"/>
</dbReference>
<dbReference type="Pfam" id="PF01825">
    <property type="entry name" value="GPS"/>
    <property type="match status" value="1"/>
</dbReference>
<dbReference type="GO" id="GO:0090210">
    <property type="term" value="P:regulation of establishment of blood-brain barrier"/>
    <property type="evidence" value="ECO:0007669"/>
    <property type="project" value="Ensembl"/>
</dbReference>
<dbReference type="FunFam" id="2.60.220.50:FF:000012">
    <property type="entry name" value="Adhesion G protein-coupled receptor A2"/>
    <property type="match status" value="1"/>
</dbReference>
<evidence type="ECO:0000313" key="34">
    <source>
        <dbReference type="Proteomes" id="UP000694414"/>
    </source>
</evidence>
<proteinExistence type="inferred from homology"/>
<feature type="signal peptide" evidence="28">
    <location>
        <begin position="1"/>
        <end position="34"/>
    </location>
</feature>
<evidence type="ECO:0000256" key="4">
    <source>
        <dbReference type="ARBA" id="ARBA00022475"/>
    </source>
</evidence>
<evidence type="ECO:0000256" key="6">
    <source>
        <dbReference type="ARBA" id="ARBA00022614"/>
    </source>
</evidence>
<dbReference type="Gene3D" id="2.60.220.50">
    <property type="match status" value="1"/>
</dbReference>
<evidence type="ECO:0000256" key="17">
    <source>
        <dbReference type="ARBA" id="ARBA00023180"/>
    </source>
</evidence>
<keyword evidence="6" id="KW-0433">Leucine-rich repeat</keyword>
<dbReference type="InterPro" id="IPR001611">
    <property type="entry name" value="Leu-rich_rpt"/>
</dbReference>
<keyword evidence="10 28" id="KW-0732">Signal</keyword>
<dbReference type="SMART" id="SM00409">
    <property type="entry name" value="IG"/>
    <property type="match status" value="1"/>
</dbReference>
<feature type="transmembrane region" description="Helical" evidence="27">
    <location>
        <begin position="797"/>
        <end position="817"/>
    </location>
</feature>
<evidence type="ECO:0000256" key="15">
    <source>
        <dbReference type="ARBA" id="ARBA00023157"/>
    </source>
</evidence>
<feature type="compositionally biased region" description="Pro residues" evidence="26">
    <location>
        <begin position="575"/>
        <end position="584"/>
    </location>
</feature>
<accession>A0A8C8ZJA1</accession>
<feature type="compositionally biased region" description="Low complexity" evidence="26">
    <location>
        <begin position="1080"/>
        <end position="1095"/>
    </location>
</feature>
<dbReference type="InterPro" id="IPR007110">
    <property type="entry name" value="Ig-like_dom"/>
</dbReference>
<evidence type="ECO:0000313" key="33">
    <source>
        <dbReference type="Ensembl" id="ENSPSMP00000019659.1"/>
    </source>
</evidence>
<dbReference type="PROSITE" id="PS50221">
    <property type="entry name" value="GAIN_B"/>
    <property type="match status" value="1"/>
</dbReference>
<dbReference type="FunFam" id="2.60.40.10:FF:000496">
    <property type="entry name" value="Adhesion G protein-coupled receptor A2"/>
    <property type="match status" value="1"/>
</dbReference>
<dbReference type="Gene3D" id="4.10.1240.10">
    <property type="entry name" value="GPCR, family 2, extracellular hormone receptor domain"/>
    <property type="match status" value="1"/>
</dbReference>
<feature type="region of interest" description="Disordered" evidence="26">
    <location>
        <begin position="949"/>
        <end position="977"/>
    </location>
</feature>
<keyword evidence="7" id="KW-0037">Angiogenesis</keyword>
<dbReference type="InterPro" id="IPR000483">
    <property type="entry name" value="Cys-rich_flank_reg_C"/>
</dbReference>
<evidence type="ECO:0000256" key="8">
    <source>
        <dbReference type="ARBA" id="ARBA00022687"/>
    </source>
</evidence>
<evidence type="ECO:0000256" key="3">
    <source>
        <dbReference type="ARBA" id="ARBA00007343"/>
    </source>
</evidence>
<evidence type="ECO:0000256" key="1">
    <source>
        <dbReference type="ARBA" id="ARBA00004486"/>
    </source>
</evidence>
<evidence type="ECO:0000256" key="7">
    <source>
        <dbReference type="ARBA" id="ARBA00022657"/>
    </source>
</evidence>
<dbReference type="CDD" id="cd15998">
    <property type="entry name" value="7tmB2_GPR124"/>
    <property type="match status" value="1"/>
</dbReference>
<feature type="region of interest" description="Disordered" evidence="26">
    <location>
        <begin position="566"/>
        <end position="604"/>
    </location>
</feature>
<keyword evidence="13" id="KW-0297">G-protein coupled receptor</keyword>
<dbReference type="Gene3D" id="1.20.1070.10">
    <property type="entry name" value="Rhodopsin 7-helix transmembrane proteins"/>
    <property type="match status" value="1"/>
</dbReference>
<evidence type="ECO:0000256" key="16">
    <source>
        <dbReference type="ARBA" id="ARBA00023170"/>
    </source>
</evidence>
<feature type="transmembrane region" description="Helical" evidence="27">
    <location>
        <begin position="879"/>
        <end position="899"/>
    </location>
</feature>
<reference evidence="33" key="1">
    <citation type="submission" date="2025-08" db="UniProtKB">
        <authorList>
            <consortium name="Ensembl"/>
        </authorList>
    </citation>
    <scope>IDENTIFICATION</scope>
</reference>
<feature type="compositionally biased region" description="Polar residues" evidence="26">
    <location>
        <begin position="1209"/>
        <end position="1223"/>
    </location>
</feature>
<dbReference type="GO" id="GO:0060070">
    <property type="term" value="P:canonical Wnt signaling pathway"/>
    <property type="evidence" value="ECO:0007669"/>
    <property type="project" value="Ensembl"/>
</dbReference>
<feature type="region of interest" description="Disordered" evidence="26">
    <location>
        <begin position="704"/>
        <end position="723"/>
    </location>
</feature>
<dbReference type="GO" id="GO:0009986">
    <property type="term" value="C:cell surface"/>
    <property type="evidence" value="ECO:0007669"/>
    <property type="project" value="Ensembl"/>
</dbReference>
<dbReference type="PANTHER" id="PTHR45930">
    <property type="entry name" value="G-PROTEIN COUPLED RECEPTOR 124-LIKE PROTEIN"/>
    <property type="match status" value="1"/>
</dbReference>
<dbReference type="PROSITE" id="PS00650">
    <property type="entry name" value="G_PROTEIN_RECEP_F2_2"/>
    <property type="match status" value="1"/>
</dbReference>
<protein>
    <recommendedName>
        <fullName evidence="23">Adhesion G protein-coupled receptor A2</fullName>
    </recommendedName>
    <alternativeName>
        <fullName evidence="25">G-protein coupled receptor 124</fullName>
    </alternativeName>
    <alternativeName>
        <fullName evidence="24">Tumor endothelial marker 5</fullName>
    </alternativeName>
</protein>
<keyword evidence="18" id="KW-0807">Transducer</keyword>
<dbReference type="SUPFAM" id="SSF52058">
    <property type="entry name" value="L domain-like"/>
    <property type="match status" value="1"/>
</dbReference>
<keyword evidence="4" id="KW-1003">Cell membrane</keyword>
<sequence length="1503" mass="158050">MGAAGGRRMRGAPARLQLPLLLWLLLLLAPETWGAPGCPVPIRSCKCSGERPKGLSGSAANPARRRVVCGGGDLPEPPEPGLLPNGTVTLLLSNNKITGLRNGSFLGLSLLEKLDLRNNVISTVQPGAFLGLRELKRLDLSNNRIGCLTSDTFRGLPRLLRLNISGNIFSSLQPGVFDALPALKVVDFGTEFLTCDCHLRWLLPWARNHSLQLSERTLCAYPGALHAQALGGLQEGQLRCEGALELHTHHLIPSLRQVVFQGDRLPFQCSASYLGNDTRIRWYHNRAPVEGDEQAGVLLAESLIHDCTFITSELTLSHIGVWASGEWECSVSTVQGNASKKVEIVVLETSASYCPAERVANNRGDFRWPRTLAGITAYQSCLQYPFTSVPLSGGAPGTRASRRCDRAGRWEPGDYSHCLYTNDITRVLYTFVLMPINASNALTLAHQLRVYTAEAASFSDMMDVVYVAQMIQKFLGYVDQIKELAEVMVDMASNLMLVAEHLLWLAQREDKACSRIVGALERIGGAALSPHAQHISVNARNVALEAYLIKPHSYVGLTCTAFQRREAGAPGSPGQSPPAEPEPPADQQLRFRCTTGRPNPSGVPNSVALASIQLPPSLFSSLPAALAPPAPPDCTLQLLIFRNGRLFRSHGNTSRPGAGPGKRRGVATPVIFAGTSGCGVGNLTEPVAVSLRHWAEGAEPMAARWSQEGPGGPGGWSSEGCQLRSSQPNVSSLHCQHLGNVAVLMELSAFPREVGGSEAGLHPVVYPCTALLLLCLFSTIITYILNHSSIHVSRKGWHMLLNLCFHMAMTSAVFAGGITLTNYQMVCQAVGITLHYSSLSTLLWMGVKARVLHKELTWRAPPPQEGDPAPPAPRPMLRFYLIAGGIPLIICGVTAAVNIHNYRDHSPYCWLVWRPSLGAFYIPVALILLITWIYFLCAGLRLRGPLAQGPKGGNSRASLEPGEELRGPTRLRSSGPLLSDSGSLLAAGSAGVVTPGPPEDSDGLYSPGVQLGALVTTHFLYLALWACGALAVSQRWLPRVVCSCLYGVAASALGLFVFTHHCARRRDVRAAWRACCPPASPAASHAPARALPAAPEDGSPVFGEGPPSLKSSPSGSGGPAPAPGPCKLTNLQLAQSQACEAAAAARGDGEPEAAGPRGSLAARHPNNLHQGRRAHKSRAKGPRAGEAGGRDRLKALRAGAAAGAPELPSSESGSLRDSPTASRAGSGRHSPGAGAPLEGEPVLTPSEGSDTSAAPLPEAGRPGQRRSDGSPVFGEGPPSLKSSPSGSGGPAPAPGPCKLTNLQLAQSQACEAAAAARGDGEPEAAGPRGSLAARHPNNLHQGRRAHKSRAKGPRAGEAGGRDRLKALRAGAAAGAPELPSSESGSLRDSPTASRAGSGRHSPGAGAPLEGEPVLTPSEGSDTSAAPLPEAGRPGQRRSASRDNLRGGGGAPEKESKRRSYPLNTASLNGAPKGGKYDDTNVTGAEAAGGGCMKTGLWKSETTV</sequence>
<dbReference type="InterPro" id="IPR057244">
    <property type="entry name" value="GAIN_B"/>
</dbReference>
<dbReference type="GO" id="GO:1990909">
    <property type="term" value="C:Wnt signalosome"/>
    <property type="evidence" value="ECO:0007669"/>
    <property type="project" value="Ensembl"/>
</dbReference>
<dbReference type="Pfam" id="PF26588">
    <property type="entry name" value="GAIN_ADGRA3"/>
    <property type="match status" value="1"/>
</dbReference>
<keyword evidence="15" id="KW-1015">Disulfide bond</keyword>
<keyword evidence="9 27" id="KW-0812">Transmembrane</keyword>
<feature type="transmembrane region" description="Helical" evidence="27">
    <location>
        <begin position="919"/>
        <end position="942"/>
    </location>
</feature>
<evidence type="ECO:0000256" key="5">
    <source>
        <dbReference type="ARBA" id="ARBA00022553"/>
    </source>
</evidence>
<evidence type="ECO:0000259" key="32">
    <source>
        <dbReference type="PROSITE" id="PS50835"/>
    </source>
</evidence>
<keyword evidence="8" id="KW-0879">Wnt signaling pathway</keyword>
<dbReference type="SMART" id="SM00082">
    <property type="entry name" value="LRRCT"/>
    <property type="match status" value="1"/>
</dbReference>
<keyword evidence="19" id="KW-0966">Cell projection</keyword>
<evidence type="ECO:0000256" key="18">
    <source>
        <dbReference type="ARBA" id="ARBA00023224"/>
    </source>
</evidence>
<feature type="region of interest" description="Disordered" evidence="26">
    <location>
        <begin position="1142"/>
        <end position="1503"/>
    </location>
</feature>
<dbReference type="InterPro" id="IPR013783">
    <property type="entry name" value="Ig-like_fold"/>
</dbReference>
<dbReference type="InterPro" id="IPR032675">
    <property type="entry name" value="LRR_dom_sf"/>
</dbReference>
<dbReference type="InterPro" id="IPR000832">
    <property type="entry name" value="GPCR_2_secretin-like"/>
</dbReference>
<dbReference type="GO" id="GO:0004930">
    <property type="term" value="F:G protein-coupled receptor activity"/>
    <property type="evidence" value="ECO:0007669"/>
    <property type="project" value="UniProtKB-KW"/>
</dbReference>
<evidence type="ECO:0000256" key="20">
    <source>
        <dbReference type="ARBA" id="ARBA00023319"/>
    </source>
</evidence>
<name>A0A8C8ZJA1_PROSS</name>
<dbReference type="GO" id="GO:0002040">
    <property type="term" value="P:sprouting angiogenesis"/>
    <property type="evidence" value="ECO:0007669"/>
    <property type="project" value="Ensembl"/>
</dbReference>
<dbReference type="InterPro" id="IPR003591">
    <property type="entry name" value="Leu-rich_rpt_typical-subtyp"/>
</dbReference>
<feature type="compositionally biased region" description="Polar residues" evidence="26">
    <location>
        <begin position="1380"/>
        <end position="1394"/>
    </location>
</feature>
<feature type="transmembrane region" description="Helical" evidence="27">
    <location>
        <begin position="1011"/>
        <end position="1031"/>
    </location>
</feature>
<dbReference type="GO" id="GO:0043542">
    <property type="term" value="P:endothelial cell migration"/>
    <property type="evidence" value="ECO:0007669"/>
    <property type="project" value="Ensembl"/>
</dbReference>
<evidence type="ECO:0000259" key="30">
    <source>
        <dbReference type="PROSITE" id="PS50227"/>
    </source>
</evidence>
<dbReference type="GeneTree" id="ENSGT00940000158941"/>
<feature type="compositionally biased region" description="Low complexity" evidence="26">
    <location>
        <begin position="1276"/>
        <end position="1285"/>
    </location>
</feature>
<dbReference type="SUPFAM" id="SSF111418">
    <property type="entry name" value="Hormone receptor domain"/>
    <property type="match status" value="1"/>
</dbReference>
<feature type="compositionally biased region" description="Low complexity" evidence="26">
    <location>
        <begin position="1105"/>
        <end position="1114"/>
    </location>
</feature>
<evidence type="ECO:0000256" key="14">
    <source>
        <dbReference type="ARBA" id="ARBA00023136"/>
    </source>
</evidence>
<feature type="transmembrane region" description="Helical" evidence="27">
    <location>
        <begin position="764"/>
        <end position="785"/>
    </location>
</feature>
<evidence type="ECO:0000256" key="27">
    <source>
        <dbReference type="SAM" id="Phobius"/>
    </source>
</evidence>
<keyword evidence="11" id="KW-0677">Repeat</keyword>
<feature type="compositionally biased region" description="Low complexity" evidence="26">
    <location>
        <begin position="1303"/>
        <end position="1317"/>
    </location>
</feature>
<keyword evidence="34" id="KW-1185">Reference proteome</keyword>
<dbReference type="InterPro" id="IPR051963">
    <property type="entry name" value="Adhesion_GPCR_A"/>
</dbReference>
<dbReference type="GO" id="GO:0050920">
    <property type="term" value="P:regulation of chemotaxis"/>
    <property type="evidence" value="ECO:0007669"/>
    <property type="project" value="Ensembl"/>
</dbReference>
<evidence type="ECO:0000256" key="2">
    <source>
        <dbReference type="ARBA" id="ARBA00004651"/>
    </source>
</evidence>
<evidence type="ECO:0000259" key="29">
    <source>
        <dbReference type="PROSITE" id="PS50221"/>
    </source>
</evidence>
<feature type="chain" id="PRO_5034460255" description="Adhesion G protein-coupled receptor A2" evidence="28">
    <location>
        <begin position="35"/>
        <end position="1503"/>
    </location>
</feature>
<evidence type="ECO:0000256" key="11">
    <source>
        <dbReference type="ARBA" id="ARBA00022737"/>
    </source>
</evidence>
<dbReference type="GO" id="GO:0005886">
    <property type="term" value="C:plasma membrane"/>
    <property type="evidence" value="ECO:0007669"/>
    <property type="project" value="UniProtKB-SubCell"/>
</dbReference>
<dbReference type="InterPro" id="IPR058808">
    <property type="entry name" value="GAIN_ADGRA2/3"/>
</dbReference>
<evidence type="ECO:0000256" key="26">
    <source>
        <dbReference type="SAM" id="MobiDB-lite"/>
    </source>
</evidence>
<dbReference type="PROSITE" id="PS50261">
    <property type="entry name" value="G_PROTEIN_RECEP_F2_4"/>
    <property type="match status" value="1"/>
</dbReference>
<dbReference type="InterPro" id="IPR003599">
    <property type="entry name" value="Ig_sub"/>
</dbReference>
<keyword evidence="5" id="KW-0597">Phosphoprotein</keyword>
<comment type="similarity">
    <text evidence="3">Belongs to the G-protein coupled receptor 2 family. Adhesion G-protein coupled receptor (ADGR) subfamily.</text>
</comment>
<evidence type="ECO:0000256" key="25">
    <source>
        <dbReference type="ARBA" id="ARBA00082043"/>
    </source>
</evidence>
<evidence type="ECO:0000256" key="23">
    <source>
        <dbReference type="ARBA" id="ARBA00070458"/>
    </source>
</evidence>
<keyword evidence="12 27" id="KW-1133">Transmembrane helix</keyword>
<organism evidence="33 34">
    <name type="scientific">Prolemur simus</name>
    <name type="common">Greater bamboo lemur</name>
    <name type="synonym">Hapalemur simus</name>
    <dbReference type="NCBI Taxonomy" id="1328070"/>
    <lineage>
        <taxon>Eukaryota</taxon>
        <taxon>Metazoa</taxon>
        <taxon>Chordata</taxon>
        <taxon>Craniata</taxon>
        <taxon>Vertebrata</taxon>
        <taxon>Euteleostomi</taxon>
        <taxon>Mammalia</taxon>
        <taxon>Eutheria</taxon>
        <taxon>Euarchontoglires</taxon>
        <taxon>Primates</taxon>
        <taxon>Strepsirrhini</taxon>
        <taxon>Lemuriformes</taxon>
        <taxon>Lemuridae</taxon>
        <taxon>Prolemur</taxon>
    </lineage>
</organism>
<dbReference type="PROSITE" id="PS50835">
    <property type="entry name" value="IG_LIKE"/>
    <property type="match status" value="1"/>
</dbReference>
<dbReference type="GO" id="GO:0010595">
    <property type="term" value="P:positive regulation of endothelial cell migration"/>
    <property type="evidence" value="ECO:0007669"/>
    <property type="project" value="Ensembl"/>
</dbReference>
<comment type="subunit">
    <text evidence="22">Interacts with RECK; the interaction is direct. Interacts (via PDZ-binding motif) with DLG1 (via PDZ domains). The cleaved extracellular subunit interacts with the integrin heterodimer ITGAV:ITGB3.</text>
</comment>
<dbReference type="SMART" id="SM00369">
    <property type="entry name" value="LRR_TYP"/>
    <property type="match status" value="4"/>
</dbReference>
<dbReference type="InterPro" id="IPR036445">
    <property type="entry name" value="GPCR_2_extracell_dom_sf"/>
</dbReference>
<dbReference type="PANTHER" id="PTHR45930:SF1">
    <property type="entry name" value="ADHESION G PROTEIN-COUPLED RECEPTOR A2"/>
    <property type="match status" value="1"/>
</dbReference>
<feature type="compositionally biased region" description="Basic residues" evidence="26">
    <location>
        <begin position="1170"/>
        <end position="1181"/>
    </location>
</feature>
<evidence type="ECO:0000256" key="13">
    <source>
        <dbReference type="ARBA" id="ARBA00023040"/>
    </source>
</evidence>
<evidence type="ECO:0000256" key="24">
    <source>
        <dbReference type="ARBA" id="ARBA00078440"/>
    </source>
</evidence>
<feature type="transmembrane region" description="Helical" evidence="27">
    <location>
        <begin position="1037"/>
        <end position="1059"/>
    </location>
</feature>
<dbReference type="GO" id="GO:0007417">
    <property type="term" value="P:central nervous system development"/>
    <property type="evidence" value="ECO:0007669"/>
    <property type="project" value="Ensembl"/>
</dbReference>
<reference evidence="33" key="2">
    <citation type="submission" date="2025-09" db="UniProtKB">
        <authorList>
            <consortium name="Ensembl"/>
        </authorList>
    </citation>
    <scope>IDENTIFICATION</scope>
</reference>
<dbReference type="Gene3D" id="2.60.40.10">
    <property type="entry name" value="Immunoglobulins"/>
    <property type="match status" value="1"/>
</dbReference>
<comment type="subcellular location">
    <subcellularLocation>
        <location evidence="2">Cell membrane</location>
        <topology evidence="2">Multi-pass membrane protein</topology>
    </subcellularLocation>
    <subcellularLocation>
        <location evidence="1">Cell projection</location>
        <location evidence="1">Filopodium</location>
    </subcellularLocation>
</comment>
<evidence type="ECO:0000256" key="10">
    <source>
        <dbReference type="ARBA" id="ARBA00022729"/>
    </source>
</evidence>
<feature type="compositionally biased region" description="Basic residues" evidence="26">
    <location>
        <begin position="1341"/>
        <end position="1352"/>
    </location>
</feature>
<comment type="function">
    <text evidence="21">Endothelial receptor which functions together with RECK to enable brain endothelial cells to selectively respond to Wnt7 signals (WNT7A or WNT7B). Plays a key role in Wnt7-specific responses, such as endothelial cell sprouting and migration in the forebrain and neural tube, and establishment of the blood-brain barrier. Acts as a Wnt7-specific coactivator of canonical Wnt signaling: required to deliver RECK-bound Wnt7 to frizzled by assembling a higher-order RECK-ADGRA2-Fzd-LRP5-LRP6 complex. ADGRA2-tethering function does not rely on its G-protein coupled receptor (GPCR) structure but instead on its combined capacity to interact with RECK extracellularly and recruit the Dishevelled scaffolding protein intracellularly. Binds to the glycosaminoglycans heparin, heparin sulfate, chondroitin sulfate and dermatan sulfate.</text>
</comment>
<dbReference type="InterPro" id="IPR046338">
    <property type="entry name" value="GAIN_dom_sf"/>
</dbReference>
<dbReference type="GO" id="GO:0090263">
    <property type="term" value="P:positive regulation of canonical Wnt signaling pathway"/>
    <property type="evidence" value="ECO:0007669"/>
    <property type="project" value="Ensembl"/>
</dbReference>
<dbReference type="PROSITE" id="PS51450">
    <property type="entry name" value="LRR"/>
    <property type="match status" value="2"/>
</dbReference>
<gene>
    <name evidence="33" type="primary">ADGRA2</name>
</gene>
<feature type="domain" description="G-protein coupled receptors family 2 profile 2" evidence="31">
    <location>
        <begin position="761"/>
        <end position="936"/>
    </location>
</feature>
<dbReference type="PROSITE" id="PS50227">
    <property type="entry name" value="G_PROTEIN_RECEP_F2_3"/>
    <property type="match status" value="1"/>
</dbReference>
<evidence type="ECO:0000256" key="21">
    <source>
        <dbReference type="ARBA" id="ARBA00053609"/>
    </source>
</evidence>
<dbReference type="InterPro" id="IPR000203">
    <property type="entry name" value="GPS"/>
</dbReference>
<dbReference type="GO" id="GO:0045765">
    <property type="term" value="P:regulation of angiogenesis"/>
    <property type="evidence" value="ECO:0007669"/>
    <property type="project" value="Ensembl"/>
</dbReference>
<dbReference type="Proteomes" id="UP000694414">
    <property type="component" value="Unplaced"/>
</dbReference>
<evidence type="ECO:0000256" key="22">
    <source>
        <dbReference type="ARBA" id="ARBA00063325"/>
    </source>
</evidence>
<evidence type="ECO:0000256" key="19">
    <source>
        <dbReference type="ARBA" id="ARBA00023273"/>
    </source>
</evidence>
<evidence type="ECO:0000256" key="12">
    <source>
        <dbReference type="ARBA" id="ARBA00022989"/>
    </source>
</evidence>
<dbReference type="Pfam" id="PF13855">
    <property type="entry name" value="LRR_8"/>
    <property type="match status" value="1"/>
</dbReference>
<dbReference type="InterPro" id="IPR017983">
    <property type="entry name" value="GPCR_2_secretin-like_CS"/>
</dbReference>
<dbReference type="FunFam" id="3.80.10.10:FF:000242">
    <property type="entry name" value="Adhesion G protein-coupled receptor A2"/>
    <property type="match status" value="1"/>
</dbReference>
<evidence type="ECO:0000256" key="28">
    <source>
        <dbReference type="SAM" id="SignalP"/>
    </source>
</evidence>
<dbReference type="Ensembl" id="ENSPSMT00000022783.1">
    <property type="protein sequence ID" value="ENSPSMP00000019659.1"/>
    <property type="gene ID" value="ENSPSMG00000013840.1"/>
</dbReference>
<keyword evidence="14 27" id="KW-0472">Membrane</keyword>
<dbReference type="GO" id="GO:1900747">
    <property type="term" value="P:negative regulation of vascular endothelial growth factor signaling pathway"/>
    <property type="evidence" value="ECO:0007669"/>
    <property type="project" value="Ensembl"/>
</dbReference>
<dbReference type="Pfam" id="PF00002">
    <property type="entry name" value="7tm_2"/>
    <property type="match status" value="1"/>
</dbReference>
<dbReference type="GO" id="GO:0030175">
    <property type="term" value="C:filopodium"/>
    <property type="evidence" value="ECO:0007669"/>
    <property type="project" value="UniProtKB-SubCell"/>
</dbReference>
<feature type="domain" description="GAIN-B" evidence="29">
    <location>
        <begin position="577"/>
        <end position="751"/>
    </location>
</feature>
<evidence type="ECO:0000259" key="31">
    <source>
        <dbReference type="PROSITE" id="PS50261"/>
    </source>
</evidence>